<accession>A0A160T6S0</accession>
<dbReference type="Gene3D" id="3.90.1570.10">
    <property type="entry name" value="tt1808, chain A"/>
    <property type="match status" value="1"/>
</dbReference>
<dbReference type="EMBL" id="LN890655">
    <property type="protein sequence ID" value="CUS04735.2"/>
    <property type="molecule type" value="Genomic_DNA"/>
</dbReference>
<dbReference type="OrthoDB" id="154427at2"/>
<feature type="domain" description="Putative restriction endonuclease" evidence="1">
    <location>
        <begin position="30"/>
        <end position="200"/>
    </location>
</feature>
<dbReference type="RefSeq" id="WP_095044029.1">
    <property type="nucleotide sequence ID" value="NZ_LN890655.1"/>
</dbReference>
<dbReference type="InterPro" id="IPR008538">
    <property type="entry name" value="Uma2"/>
</dbReference>
<evidence type="ECO:0000313" key="3">
    <source>
        <dbReference type="Proteomes" id="UP000215027"/>
    </source>
</evidence>
<dbReference type="AlphaFoldDB" id="A0A160T6S0"/>
<gene>
    <name evidence="2" type="ORF">CFX0092_A2857</name>
</gene>
<dbReference type="SUPFAM" id="SSF52980">
    <property type="entry name" value="Restriction endonuclease-like"/>
    <property type="match status" value="1"/>
</dbReference>
<keyword evidence="3" id="KW-1185">Reference proteome</keyword>
<dbReference type="PANTHER" id="PTHR34107:SF7">
    <property type="entry name" value="SLR2092 PROTEIN"/>
    <property type="match status" value="1"/>
</dbReference>
<dbReference type="KEGG" id="pbf:CFX0092_A2857"/>
<organism evidence="2 3">
    <name type="scientific">Candidatus Promineifilum breve</name>
    <dbReference type="NCBI Taxonomy" id="1806508"/>
    <lineage>
        <taxon>Bacteria</taxon>
        <taxon>Bacillati</taxon>
        <taxon>Chloroflexota</taxon>
        <taxon>Ardenticatenia</taxon>
        <taxon>Candidatus Promineifilales</taxon>
        <taxon>Candidatus Promineifilaceae</taxon>
        <taxon>Candidatus Promineifilum</taxon>
    </lineage>
</organism>
<protein>
    <recommendedName>
        <fullName evidence="1">Putative restriction endonuclease domain-containing protein</fullName>
    </recommendedName>
</protein>
<reference evidence="2" key="1">
    <citation type="submission" date="2016-01" db="EMBL/GenBank/DDBJ databases">
        <authorList>
            <person name="Mcilroy J.S."/>
            <person name="Karst M S."/>
            <person name="Albertsen M."/>
        </authorList>
    </citation>
    <scope>NUCLEOTIDE SEQUENCE</scope>
    <source>
        <strain evidence="2">Cfx-K</strain>
    </source>
</reference>
<dbReference type="PANTHER" id="PTHR34107">
    <property type="entry name" value="SLL0198 PROTEIN-RELATED"/>
    <property type="match status" value="1"/>
</dbReference>
<dbReference type="Proteomes" id="UP000215027">
    <property type="component" value="Chromosome I"/>
</dbReference>
<name>A0A160T6S0_9CHLR</name>
<dbReference type="InterPro" id="IPR011335">
    <property type="entry name" value="Restrct_endonuc-II-like"/>
</dbReference>
<evidence type="ECO:0000259" key="1">
    <source>
        <dbReference type="Pfam" id="PF05685"/>
    </source>
</evidence>
<proteinExistence type="predicted"/>
<evidence type="ECO:0000313" key="2">
    <source>
        <dbReference type="EMBL" id="CUS04735.2"/>
    </source>
</evidence>
<sequence length="208" mass="22998">MVEALAPPNVAASIIPLVVRFRPLYAMTPDEFFELSLLNPDLKIELTSEGEIVFMSPSGTETGALNAQIILALGRWASEDKSGVFFDSSAGFTLPNKAVRAPDASWVRREKWTALSPRQRQRFAPLCPDFVIEVASPSDRQKDLQAKMDEYIANGAQLGWLILPETRQVMVYRPGQDMQLHSDVDAIAADPELPGFTLDLTAIWQPLG</sequence>
<dbReference type="InterPro" id="IPR012296">
    <property type="entry name" value="Nuclease_put_TT1808"/>
</dbReference>
<dbReference type="Pfam" id="PF05685">
    <property type="entry name" value="Uma2"/>
    <property type="match status" value="1"/>
</dbReference>
<dbReference type="CDD" id="cd06260">
    <property type="entry name" value="DUF820-like"/>
    <property type="match status" value="1"/>
</dbReference>